<protein>
    <recommendedName>
        <fullName evidence="9">Ig-like domain-containing protein</fullName>
    </recommendedName>
</protein>
<dbReference type="PANTHER" id="PTHR32178">
    <property type="entry name" value="FAM187"/>
    <property type="match status" value="1"/>
</dbReference>
<accession>A0ABD2BMV8</accession>
<keyword evidence="4" id="KW-0732">Signal</keyword>
<dbReference type="InterPro" id="IPR036179">
    <property type="entry name" value="Ig-like_dom_sf"/>
</dbReference>
<dbReference type="Pfam" id="PF00047">
    <property type="entry name" value="ig"/>
    <property type="match status" value="1"/>
</dbReference>
<evidence type="ECO:0000256" key="8">
    <source>
        <dbReference type="SAM" id="Phobius"/>
    </source>
</evidence>
<comment type="similarity">
    <text evidence="2">Belongs to the FAM187 family.</text>
</comment>
<evidence type="ECO:0000256" key="7">
    <source>
        <dbReference type="ARBA" id="ARBA00023180"/>
    </source>
</evidence>
<dbReference type="InterPro" id="IPR007110">
    <property type="entry name" value="Ig-like_dom"/>
</dbReference>
<comment type="subcellular location">
    <subcellularLocation>
        <location evidence="1">Membrane</location>
        <topology evidence="1">Single-pass type I membrane protein</topology>
    </subcellularLocation>
</comment>
<evidence type="ECO:0000259" key="9">
    <source>
        <dbReference type="PROSITE" id="PS50835"/>
    </source>
</evidence>
<gene>
    <name evidence="10" type="ORF">V1478_003811</name>
</gene>
<sequence length="461" mass="54110">MEWRYFTATATSNLLVERRRKHQSSLSIGFRDDNIYCREKDRLITSEDSDEYLLASAEINTMVNGLCCSNDNEEKQSKIWYYQDRLQTLPEKEVELGMDNNVSYNRIYVTLDLSLVIKNIERTDAGIYRCHGQEGQEEEYKFNYRIEQNDILAILKDQRDTFIEIGNISRWEEYRVINLLSVTTRFAVSRMLDLVYLRQEGIILEIISEWGPWGPCEKCINNQGVKTRRGYCRVKRQFDKTVILDHTSLIVKFFNKTPMLPCKSILLQEEFPIVSNAVRYLPEFDLEEECKNCTKVKKKKKGKKFKYRKQYVFLEGAHCAISCPESDLQSQIVWRKDSIVLKQGISRSFRKTDTEARVMVDSFSTLYIIDITKDEEGNYTCYVNNVNMMQMKVIVVSKSKFWTLAFMRHMGYLGFILLLSSFCYCTGLIMACRRRDTFKVLPEKKSDVEESIPTVCVENEK</sequence>
<comment type="caution">
    <text evidence="10">The sequence shown here is derived from an EMBL/GenBank/DDBJ whole genome shotgun (WGS) entry which is preliminary data.</text>
</comment>
<dbReference type="PANTHER" id="PTHR32178:SF6">
    <property type="entry name" value="IG-LIKE DOMAIN-CONTAINING PROTEIN"/>
    <property type="match status" value="1"/>
</dbReference>
<dbReference type="InterPro" id="IPR013151">
    <property type="entry name" value="Immunoglobulin_dom"/>
</dbReference>
<feature type="transmembrane region" description="Helical" evidence="8">
    <location>
        <begin position="410"/>
        <end position="431"/>
    </location>
</feature>
<name>A0ABD2BMV8_VESSQ</name>
<dbReference type="EMBL" id="JAUDFV010000074">
    <property type="protein sequence ID" value="KAL2734113.1"/>
    <property type="molecule type" value="Genomic_DNA"/>
</dbReference>
<keyword evidence="11" id="KW-1185">Reference proteome</keyword>
<evidence type="ECO:0000256" key="2">
    <source>
        <dbReference type="ARBA" id="ARBA00008727"/>
    </source>
</evidence>
<evidence type="ECO:0000256" key="1">
    <source>
        <dbReference type="ARBA" id="ARBA00004479"/>
    </source>
</evidence>
<keyword evidence="5 8" id="KW-1133">Transmembrane helix</keyword>
<evidence type="ECO:0000313" key="10">
    <source>
        <dbReference type="EMBL" id="KAL2734113.1"/>
    </source>
</evidence>
<keyword evidence="6 8" id="KW-0472">Membrane</keyword>
<proteinExistence type="inferred from homology"/>
<keyword evidence="7" id="KW-0325">Glycoprotein</keyword>
<evidence type="ECO:0000313" key="11">
    <source>
        <dbReference type="Proteomes" id="UP001607302"/>
    </source>
</evidence>
<reference evidence="10 11" key="1">
    <citation type="journal article" date="2024" name="Ann. Entomol. Soc. Am.">
        <title>Genomic analyses of the southern and eastern yellowjacket wasps (Hymenoptera: Vespidae) reveal evolutionary signatures of social life.</title>
        <authorList>
            <person name="Catto M.A."/>
            <person name="Caine P.B."/>
            <person name="Orr S.E."/>
            <person name="Hunt B.G."/>
            <person name="Goodisman M.A.D."/>
        </authorList>
    </citation>
    <scope>NUCLEOTIDE SEQUENCE [LARGE SCALE GENOMIC DNA]</scope>
    <source>
        <strain evidence="10">233</strain>
        <tissue evidence="10">Head and thorax</tissue>
    </source>
</reference>
<keyword evidence="3 8" id="KW-0812">Transmembrane</keyword>
<evidence type="ECO:0000256" key="3">
    <source>
        <dbReference type="ARBA" id="ARBA00022692"/>
    </source>
</evidence>
<organism evidence="10 11">
    <name type="scientific">Vespula squamosa</name>
    <name type="common">Southern yellow jacket</name>
    <name type="synonym">Wasp</name>
    <dbReference type="NCBI Taxonomy" id="30214"/>
    <lineage>
        <taxon>Eukaryota</taxon>
        <taxon>Metazoa</taxon>
        <taxon>Ecdysozoa</taxon>
        <taxon>Arthropoda</taxon>
        <taxon>Hexapoda</taxon>
        <taxon>Insecta</taxon>
        <taxon>Pterygota</taxon>
        <taxon>Neoptera</taxon>
        <taxon>Endopterygota</taxon>
        <taxon>Hymenoptera</taxon>
        <taxon>Apocrita</taxon>
        <taxon>Aculeata</taxon>
        <taxon>Vespoidea</taxon>
        <taxon>Vespidae</taxon>
        <taxon>Vespinae</taxon>
        <taxon>Vespula</taxon>
    </lineage>
</organism>
<feature type="domain" description="Ig-like" evidence="9">
    <location>
        <begin position="67"/>
        <end position="143"/>
    </location>
</feature>
<dbReference type="PROSITE" id="PS50835">
    <property type="entry name" value="IG_LIKE"/>
    <property type="match status" value="2"/>
</dbReference>
<dbReference type="CDD" id="cd00096">
    <property type="entry name" value="Ig"/>
    <property type="match status" value="2"/>
</dbReference>
<evidence type="ECO:0000256" key="5">
    <source>
        <dbReference type="ARBA" id="ARBA00022989"/>
    </source>
</evidence>
<dbReference type="InterPro" id="IPR013783">
    <property type="entry name" value="Ig-like_fold"/>
</dbReference>
<dbReference type="Gene3D" id="2.60.40.10">
    <property type="entry name" value="Immunoglobulins"/>
    <property type="match status" value="2"/>
</dbReference>
<feature type="domain" description="Ig-like" evidence="9">
    <location>
        <begin position="282"/>
        <end position="397"/>
    </location>
</feature>
<evidence type="ECO:0000256" key="4">
    <source>
        <dbReference type="ARBA" id="ARBA00022729"/>
    </source>
</evidence>
<dbReference type="SUPFAM" id="SSF48726">
    <property type="entry name" value="Immunoglobulin"/>
    <property type="match status" value="2"/>
</dbReference>
<dbReference type="InterPro" id="IPR039311">
    <property type="entry name" value="FAM187A/B"/>
</dbReference>
<dbReference type="Proteomes" id="UP001607302">
    <property type="component" value="Unassembled WGS sequence"/>
</dbReference>
<evidence type="ECO:0000256" key="6">
    <source>
        <dbReference type="ARBA" id="ARBA00023136"/>
    </source>
</evidence>
<dbReference type="AlphaFoldDB" id="A0ABD2BMV8"/>
<dbReference type="GO" id="GO:0016020">
    <property type="term" value="C:membrane"/>
    <property type="evidence" value="ECO:0007669"/>
    <property type="project" value="UniProtKB-SubCell"/>
</dbReference>
<dbReference type="InterPro" id="IPR003598">
    <property type="entry name" value="Ig_sub2"/>
</dbReference>
<dbReference type="SMART" id="SM00408">
    <property type="entry name" value="IGc2"/>
    <property type="match status" value="2"/>
</dbReference>